<feature type="compositionally biased region" description="Polar residues" evidence="7">
    <location>
        <begin position="1"/>
        <end position="10"/>
    </location>
</feature>
<dbReference type="InterPro" id="IPR037039">
    <property type="entry name" value="CM_AroQ_sf_eucaryotic"/>
</dbReference>
<evidence type="ECO:0000256" key="7">
    <source>
        <dbReference type="SAM" id="MobiDB-lite"/>
    </source>
</evidence>
<feature type="region of interest" description="Disordered" evidence="7">
    <location>
        <begin position="260"/>
        <end position="320"/>
    </location>
</feature>
<gene>
    <name evidence="8" type="ORF">A4X13_0g2998</name>
</gene>
<dbReference type="GO" id="GO:0009094">
    <property type="term" value="P:L-phenylalanine biosynthetic process"/>
    <property type="evidence" value="ECO:0007669"/>
    <property type="project" value="UniProtKB-KW"/>
</dbReference>
<evidence type="ECO:0000256" key="2">
    <source>
        <dbReference type="ARBA" id="ARBA00012404"/>
    </source>
</evidence>
<dbReference type="GO" id="GO:0005737">
    <property type="term" value="C:cytoplasm"/>
    <property type="evidence" value="ECO:0007669"/>
    <property type="project" value="UniProtKB-SubCell"/>
</dbReference>
<dbReference type="GO" id="GO:0046417">
    <property type="term" value="P:chorismate metabolic process"/>
    <property type="evidence" value="ECO:0007669"/>
    <property type="project" value="InterPro"/>
</dbReference>
<accession>A0A177TNI5</accession>
<dbReference type="InterPro" id="IPR008238">
    <property type="entry name" value="Chorismate_mutase_AroQ_euk"/>
</dbReference>
<evidence type="ECO:0000313" key="9">
    <source>
        <dbReference type="Proteomes" id="UP000077521"/>
    </source>
</evidence>
<comment type="subcellular location">
    <subcellularLocation>
        <location evidence="1">Cytoplasm</location>
    </subcellularLocation>
</comment>
<evidence type="ECO:0000256" key="1">
    <source>
        <dbReference type="ARBA" id="ARBA00004496"/>
    </source>
</evidence>
<dbReference type="EMBL" id="LWDF02000156">
    <property type="protein sequence ID" value="KAE8255561.1"/>
    <property type="molecule type" value="Genomic_DNA"/>
</dbReference>
<evidence type="ECO:0000256" key="5">
    <source>
        <dbReference type="ARBA" id="ARBA00023235"/>
    </source>
</evidence>
<dbReference type="PANTHER" id="PTHR21145:SF12">
    <property type="entry name" value="CHORISMATE MUTASE"/>
    <property type="match status" value="1"/>
</dbReference>
<dbReference type="NCBIfam" id="TIGR01802">
    <property type="entry name" value="CM_pl-yst"/>
    <property type="match status" value="1"/>
</dbReference>
<keyword evidence="4" id="KW-0057">Aromatic amino acid biosynthesis</keyword>
<dbReference type="EC" id="5.4.99.5" evidence="2"/>
<reference evidence="8" key="1">
    <citation type="submission" date="2016-04" db="EMBL/GenBank/DDBJ databases">
        <authorList>
            <person name="Nguyen H.D."/>
            <person name="Samba Siva P."/>
            <person name="Cullis J."/>
            <person name="Levesque C.A."/>
            <person name="Hambleton S."/>
        </authorList>
    </citation>
    <scope>NUCLEOTIDE SEQUENCE</scope>
    <source>
        <strain evidence="8">DAOMC 236416</strain>
    </source>
</reference>
<keyword evidence="9" id="KW-1185">Reference proteome</keyword>
<comment type="catalytic activity">
    <reaction evidence="6">
        <text>chorismate = prephenate</text>
        <dbReference type="Rhea" id="RHEA:13897"/>
        <dbReference type="ChEBI" id="CHEBI:29748"/>
        <dbReference type="ChEBI" id="CHEBI:29934"/>
        <dbReference type="EC" id="5.4.99.5"/>
    </reaction>
    <physiologicalReaction direction="left-to-right" evidence="6">
        <dbReference type="Rhea" id="RHEA:13898"/>
    </physiologicalReaction>
</comment>
<dbReference type="PROSITE" id="PS51169">
    <property type="entry name" value="CHORISMATE_MUT_3"/>
    <property type="match status" value="1"/>
</dbReference>
<evidence type="ECO:0000256" key="3">
    <source>
        <dbReference type="ARBA" id="ARBA00022490"/>
    </source>
</evidence>
<organism evidence="8 9">
    <name type="scientific">Tilletia indica</name>
    <dbReference type="NCBI Taxonomy" id="43049"/>
    <lineage>
        <taxon>Eukaryota</taxon>
        <taxon>Fungi</taxon>
        <taxon>Dikarya</taxon>
        <taxon>Basidiomycota</taxon>
        <taxon>Ustilaginomycotina</taxon>
        <taxon>Exobasidiomycetes</taxon>
        <taxon>Tilletiales</taxon>
        <taxon>Tilletiaceae</taxon>
        <taxon>Tilletia</taxon>
    </lineage>
</organism>
<reference evidence="8" key="2">
    <citation type="journal article" date="2019" name="IMA Fungus">
        <title>Genome sequencing and comparison of five Tilletia species to identify candidate genes for the detection of regulated species infecting wheat.</title>
        <authorList>
            <person name="Nguyen H.D.T."/>
            <person name="Sultana T."/>
            <person name="Kesanakurti P."/>
            <person name="Hambleton S."/>
        </authorList>
    </citation>
    <scope>NUCLEOTIDE SEQUENCE</scope>
    <source>
        <strain evidence="8">DAOMC 236416</strain>
    </source>
</reference>
<keyword evidence="4" id="KW-0584">Phenylalanine biosynthesis</keyword>
<dbReference type="InterPro" id="IPR036263">
    <property type="entry name" value="Chorismate_II_sf"/>
</dbReference>
<feature type="compositionally biased region" description="Polar residues" evidence="7">
    <location>
        <begin position="275"/>
        <end position="296"/>
    </location>
</feature>
<evidence type="ECO:0000256" key="4">
    <source>
        <dbReference type="ARBA" id="ARBA00023222"/>
    </source>
</evidence>
<keyword evidence="5" id="KW-0413">Isomerase</keyword>
<feature type="region of interest" description="Disordered" evidence="7">
    <location>
        <begin position="1"/>
        <end position="27"/>
    </location>
</feature>
<protein>
    <recommendedName>
        <fullName evidence="2">chorismate mutase</fullName>
        <ecNumber evidence="2">5.4.99.5</ecNumber>
    </recommendedName>
</protein>
<evidence type="ECO:0000313" key="8">
    <source>
        <dbReference type="EMBL" id="KAE8255561.1"/>
    </source>
</evidence>
<keyword evidence="3" id="KW-0963">Cytoplasm</keyword>
<evidence type="ECO:0000256" key="6">
    <source>
        <dbReference type="ARBA" id="ARBA00023979"/>
    </source>
</evidence>
<comment type="caution">
    <text evidence="8">The sequence shown here is derived from an EMBL/GenBank/DDBJ whole genome shotgun (WGS) entry which is preliminary data.</text>
</comment>
<dbReference type="PANTHER" id="PTHR21145">
    <property type="entry name" value="CHORISMATE MUTASE"/>
    <property type="match status" value="1"/>
</dbReference>
<dbReference type="Gene3D" id="1.10.590.10">
    <property type="entry name" value="Chorismate mutase, AroQ class superfamily, eukaryotic"/>
    <property type="match status" value="1"/>
</dbReference>
<proteinExistence type="predicted"/>
<sequence length="372" mass="41182">MTSTAQTTANGDALPPPSASSSTSHGIAQVNSRPTTFITANTPAQTLLSLAYIRSVLIRLEDTICFLLIERAQFARNEKMYIPKAFPELVQREQWDGSWLTWFLKETEATHAKVRRWQAPDEWPYTSLEHLPQPILPSIDYPHVLHQTAVTLVHDRILDFYQKQLVPGITARWGEGADDGQYGSAAICDCELLAALSRRIHFGMFVSESKFQSDPASFIPHILAKPEPNRLELEKLITKPAVEAALLVRLEQKASVYGQDLDLDRSAPPTKPRSRQGSTTASTSVRSETESAQGQGPPTAEIVAAGDPHPLASSTPSAPIPKVAGKIDVNEVVKLYHQFVIPITKDVEVEYLVKRLDGLSQEEIDELMQQTD</sequence>
<dbReference type="UniPathway" id="UPA00120">
    <property type="reaction ID" value="UER00203"/>
</dbReference>
<dbReference type="AlphaFoldDB" id="A0A177TNI5"/>
<dbReference type="SUPFAM" id="SSF48600">
    <property type="entry name" value="Chorismate mutase II"/>
    <property type="match status" value="2"/>
</dbReference>
<name>A0A177TNI5_9BASI</name>
<dbReference type="GO" id="GO:0004106">
    <property type="term" value="F:chorismate mutase activity"/>
    <property type="evidence" value="ECO:0007669"/>
    <property type="project" value="UniProtKB-EC"/>
</dbReference>
<dbReference type="Proteomes" id="UP000077521">
    <property type="component" value="Unassembled WGS sequence"/>
</dbReference>
<keyword evidence="4" id="KW-0028">Amino-acid biosynthesis</keyword>